<organism evidence="1 2">
    <name type="scientific">Edhazardia aedis (strain USNM 41457)</name>
    <name type="common">Microsporidian parasite</name>
    <dbReference type="NCBI Taxonomy" id="1003232"/>
    <lineage>
        <taxon>Eukaryota</taxon>
        <taxon>Fungi</taxon>
        <taxon>Fungi incertae sedis</taxon>
        <taxon>Microsporidia</taxon>
        <taxon>Edhazardia</taxon>
    </lineage>
</organism>
<dbReference type="AlphaFoldDB" id="J9DLI9"/>
<reference evidence="1 2" key="1">
    <citation type="submission" date="2011-08" db="EMBL/GenBank/DDBJ databases">
        <authorList>
            <person name="Liu Z.J."/>
            <person name="Shi F.L."/>
            <person name="Lu J.Q."/>
            <person name="Li M."/>
            <person name="Wang Z.L."/>
        </authorList>
    </citation>
    <scope>NUCLEOTIDE SEQUENCE [LARGE SCALE GENOMIC DNA]</scope>
    <source>
        <strain evidence="1 2">USNM 41457</strain>
    </source>
</reference>
<keyword evidence="2" id="KW-1185">Reference proteome</keyword>
<dbReference type="SUPFAM" id="SSF58100">
    <property type="entry name" value="Bacterial hemolysins"/>
    <property type="match status" value="1"/>
</dbReference>
<dbReference type="HOGENOM" id="CLU_1161114_0_0_1"/>
<accession>J9DLI9</accession>
<sequence>MHKIVLNTLLALALLSVFYTIYTPKRFDEIQLEKNELYAQKIKLILYDYNNVAMFPVRNVIHTLNEFSQLCEFIYTRFENLNTNLAKDEYTESVENLIFLVKQLSVIITGMIDELSDLEIKDFSSSTYQLFDIIIEKIDNKKDVIVKAKSMVKECLDDIAQLKARILDIQSSGAIILYNSEEFNKAIKPLKSVLCISIDMLEKIGKSLDILCSENSFFNQRLSFMKDAVLNWKNTFVHQ</sequence>
<dbReference type="VEuPathDB" id="MicrosporidiaDB:EDEG_03345"/>
<gene>
    <name evidence="1" type="ORF">EDEG_03345</name>
</gene>
<name>J9DLI9_EDHAE</name>
<dbReference type="EMBL" id="AFBI03000083">
    <property type="protein sequence ID" value="EJW02227.1"/>
    <property type="molecule type" value="Genomic_DNA"/>
</dbReference>
<protein>
    <submittedName>
        <fullName evidence="1">Uncharacterized protein</fullName>
    </submittedName>
</protein>
<reference evidence="2" key="2">
    <citation type="submission" date="2015-07" db="EMBL/GenBank/DDBJ databases">
        <title>Contrasting host-pathogen interactions and genome evolution in two generalist and specialist microsporidian pathogens of mosquitoes.</title>
        <authorList>
            <consortium name="The Broad Institute Genomics Platform"/>
            <consortium name="The Broad Institute Genome Sequencing Center for Infectious Disease"/>
            <person name="Cuomo C.A."/>
            <person name="Sanscrainte N.D."/>
            <person name="Goldberg J.M."/>
            <person name="Heiman D."/>
            <person name="Young S."/>
            <person name="Zeng Q."/>
            <person name="Becnel J.J."/>
            <person name="Birren B.W."/>
        </authorList>
    </citation>
    <scope>NUCLEOTIDE SEQUENCE [LARGE SCALE GENOMIC DNA]</scope>
    <source>
        <strain evidence="2">USNM 41457</strain>
    </source>
</reference>
<proteinExistence type="predicted"/>
<dbReference type="Proteomes" id="UP000003163">
    <property type="component" value="Unassembled WGS sequence"/>
</dbReference>
<evidence type="ECO:0000313" key="1">
    <source>
        <dbReference type="EMBL" id="EJW02227.1"/>
    </source>
</evidence>
<evidence type="ECO:0000313" key="2">
    <source>
        <dbReference type="Proteomes" id="UP000003163"/>
    </source>
</evidence>
<comment type="caution">
    <text evidence="1">The sequence shown here is derived from an EMBL/GenBank/DDBJ whole genome shotgun (WGS) entry which is preliminary data.</text>
</comment>
<dbReference type="InParanoid" id="J9DLI9"/>